<proteinExistence type="predicted"/>
<name>A0ABN8HU58_9NEOP</name>
<accession>A0ABN8HU58</accession>
<organism evidence="2 3">
    <name type="scientific">Iphiclides podalirius</name>
    <name type="common">scarce swallowtail</name>
    <dbReference type="NCBI Taxonomy" id="110791"/>
    <lineage>
        <taxon>Eukaryota</taxon>
        <taxon>Metazoa</taxon>
        <taxon>Ecdysozoa</taxon>
        <taxon>Arthropoda</taxon>
        <taxon>Hexapoda</taxon>
        <taxon>Insecta</taxon>
        <taxon>Pterygota</taxon>
        <taxon>Neoptera</taxon>
        <taxon>Endopterygota</taxon>
        <taxon>Lepidoptera</taxon>
        <taxon>Glossata</taxon>
        <taxon>Ditrysia</taxon>
        <taxon>Papilionoidea</taxon>
        <taxon>Papilionidae</taxon>
        <taxon>Papilioninae</taxon>
        <taxon>Iphiclides</taxon>
    </lineage>
</organism>
<evidence type="ECO:0000313" key="3">
    <source>
        <dbReference type="Proteomes" id="UP000837857"/>
    </source>
</evidence>
<keyword evidence="3" id="KW-1185">Reference proteome</keyword>
<evidence type="ECO:0000256" key="1">
    <source>
        <dbReference type="SAM" id="MobiDB-lite"/>
    </source>
</evidence>
<reference evidence="2" key="1">
    <citation type="submission" date="2022-03" db="EMBL/GenBank/DDBJ databases">
        <authorList>
            <person name="Martin H S."/>
        </authorList>
    </citation>
    <scope>NUCLEOTIDE SEQUENCE</scope>
</reference>
<dbReference type="EMBL" id="OW152823">
    <property type="protein sequence ID" value="CAH2039351.1"/>
    <property type="molecule type" value="Genomic_DNA"/>
</dbReference>
<gene>
    <name evidence="2" type="ORF">IPOD504_LOCUS1619</name>
</gene>
<dbReference type="Proteomes" id="UP000837857">
    <property type="component" value="Chromosome 11"/>
</dbReference>
<evidence type="ECO:0000313" key="2">
    <source>
        <dbReference type="EMBL" id="CAH2039351.1"/>
    </source>
</evidence>
<feature type="region of interest" description="Disordered" evidence="1">
    <location>
        <begin position="28"/>
        <end position="60"/>
    </location>
</feature>
<feature type="non-terminal residue" evidence="2">
    <location>
        <position position="1"/>
    </location>
</feature>
<protein>
    <submittedName>
        <fullName evidence="2">Uncharacterized protein</fullName>
    </submittedName>
</protein>
<sequence length="115" mass="13137">MTKTKVLIPTDKPKRRIAKFGERARKLDQFDFRTRPRPRRRPTALGESRKEPGARVKVTASESDPTAAAFVRVSFPSAALADRLQSLVVPFQRGASERDARRLITFRTYKCSDYL</sequence>